<name>E3BKY6_9VIBR</name>
<dbReference type="CDD" id="cd07313">
    <property type="entry name" value="terB_like_2"/>
    <property type="match status" value="1"/>
</dbReference>
<comment type="caution">
    <text evidence="2">The sequence shown here is derived from an EMBL/GenBank/DDBJ whole genome shotgun (WGS) entry which is preliminary data.</text>
</comment>
<protein>
    <recommendedName>
        <fullName evidence="1">Co-chaperone DjlA N-terminal domain-containing protein</fullName>
    </recommendedName>
</protein>
<dbReference type="OrthoDB" id="5294347at2"/>
<reference evidence="2 3" key="1">
    <citation type="journal article" date="2012" name="Int. J. Syst. Evol. Microbiol.">
        <title>Vibrio caribbeanicus sp. nov., isolated from the marine sponge Scleritoderma cyanea.</title>
        <authorList>
            <person name="Hoffmann M."/>
            <person name="Monday S.R."/>
            <person name="Allard M.W."/>
            <person name="Strain E.A."/>
            <person name="Whittaker P."/>
            <person name="Naum M."/>
            <person name="McCarthy P.J."/>
            <person name="Lopez J.V."/>
            <person name="Fischer M."/>
            <person name="Brown E.W."/>
        </authorList>
    </citation>
    <scope>NUCLEOTIDE SEQUENCE [LARGE SCALE GENOMIC DNA]</scope>
    <source>
        <strain evidence="2 3">ATCC BAA-2122</strain>
    </source>
</reference>
<keyword evidence="3" id="KW-1185">Reference proteome</keyword>
<proteinExistence type="predicted"/>
<dbReference type="Gene3D" id="1.10.3680.10">
    <property type="entry name" value="TerB-like"/>
    <property type="match status" value="1"/>
</dbReference>
<evidence type="ECO:0000259" key="1">
    <source>
        <dbReference type="Pfam" id="PF05099"/>
    </source>
</evidence>
<accession>E3BKY6</accession>
<dbReference type="RefSeq" id="WP_009601713.1">
    <property type="nucleotide sequence ID" value="NZ_AEIU01000075.1"/>
</dbReference>
<sequence>MFNSLTNLFKQMLDIEEVPNSAKGDINLAIACLLYEVANADHQLDDTELEANRKLLSRLLGIEKIVADELMNKAAECAKASVSLYDFTSQLRSLSEHTRYELIKAMWEVANADGHIDPLEDMVIRKTADLLYVDHSEFIRAKLNAKGQ</sequence>
<evidence type="ECO:0000313" key="3">
    <source>
        <dbReference type="Proteomes" id="UP000002943"/>
    </source>
</evidence>
<organism evidence="2 3">
    <name type="scientific">Vibrio caribbeanicus ATCC BAA-2122</name>
    <dbReference type="NCBI Taxonomy" id="796620"/>
    <lineage>
        <taxon>Bacteria</taxon>
        <taxon>Pseudomonadati</taxon>
        <taxon>Pseudomonadota</taxon>
        <taxon>Gammaproteobacteria</taxon>
        <taxon>Vibrionales</taxon>
        <taxon>Vibrionaceae</taxon>
        <taxon>Vibrio</taxon>
    </lineage>
</organism>
<dbReference type="InterPro" id="IPR007791">
    <property type="entry name" value="DjlA_N"/>
</dbReference>
<dbReference type="AlphaFoldDB" id="E3BKY6"/>
<dbReference type="EMBL" id="AEIU01000075">
    <property type="protein sequence ID" value="EFP96330.1"/>
    <property type="molecule type" value="Genomic_DNA"/>
</dbReference>
<dbReference type="SUPFAM" id="SSF158682">
    <property type="entry name" value="TerB-like"/>
    <property type="match status" value="1"/>
</dbReference>
<evidence type="ECO:0000313" key="2">
    <source>
        <dbReference type="EMBL" id="EFP96330.1"/>
    </source>
</evidence>
<dbReference type="STRING" id="796620.VIBC2010_12214"/>
<dbReference type="Proteomes" id="UP000002943">
    <property type="component" value="Unassembled WGS sequence"/>
</dbReference>
<dbReference type="Pfam" id="PF05099">
    <property type="entry name" value="TerB"/>
    <property type="match status" value="1"/>
</dbReference>
<dbReference type="eggNOG" id="COG4103">
    <property type="taxonomic scope" value="Bacteria"/>
</dbReference>
<gene>
    <name evidence="2" type="ORF">VIBC2010_12214</name>
</gene>
<feature type="domain" description="Co-chaperone DjlA N-terminal" evidence="1">
    <location>
        <begin position="28"/>
        <end position="142"/>
    </location>
</feature>
<dbReference type="InterPro" id="IPR029024">
    <property type="entry name" value="TerB-like"/>
</dbReference>